<dbReference type="HOGENOM" id="CLU_088349_0_0_1"/>
<feature type="domain" description="ShKT" evidence="2">
    <location>
        <begin position="116"/>
        <end position="148"/>
    </location>
</feature>
<evidence type="ECO:0000313" key="4">
    <source>
        <dbReference type="EMBL" id="EGT34267.1"/>
    </source>
</evidence>
<dbReference type="Pfam" id="PF01549">
    <property type="entry name" value="ShK"/>
    <property type="match status" value="1"/>
</dbReference>
<accession>G0NMZ8</accession>
<reference evidence="5" key="1">
    <citation type="submission" date="2011-07" db="EMBL/GenBank/DDBJ databases">
        <authorList>
            <consortium name="Caenorhabditis brenneri Sequencing and Analysis Consortium"/>
            <person name="Wilson R.K."/>
        </authorList>
    </citation>
    <scope>NUCLEOTIDE SEQUENCE [LARGE SCALE GENOMIC DNA]</scope>
    <source>
        <strain evidence="5">PB2801</strain>
    </source>
</reference>
<dbReference type="InParanoid" id="G0NMZ8"/>
<evidence type="ECO:0000259" key="3">
    <source>
        <dbReference type="Pfam" id="PF04942"/>
    </source>
</evidence>
<dbReference type="Proteomes" id="UP000008068">
    <property type="component" value="Unassembled WGS sequence"/>
</dbReference>
<feature type="signal peptide" evidence="1">
    <location>
        <begin position="1"/>
        <end position="17"/>
    </location>
</feature>
<protein>
    <recommendedName>
        <fullName evidence="6">ShKT domain-containing protein</fullName>
    </recommendedName>
</protein>
<sequence>MWKNLAVLVVLFGLSTATKTICTADEVGPSIKGTCPPGYKPTTNSLCCPEGSIEKHSCKDQLDSNGDNMCLISRAGCGKFLISQRDEANLCPETCGFCVPHGVCADLNLPFSVPVEYCTDDRKKDCNSTDETTKKFMKTQCPNLCGYCH</sequence>
<gene>
    <name evidence="4" type="ORF">CAEBREN_05625</name>
</gene>
<name>G0NMZ8_CAEBE</name>
<dbReference type="InterPro" id="IPR003582">
    <property type="entry name" value="ShKT_dom"/>
</dbReference>
<feature type="chain" id="PRO_5003406091" description="ShKT domain-containing protein" evidence="1">
    <location>
        <begin position="18"/>
        <end position="149"/>
    </location>
</feature>
<dbReference type="InterPro" id="IPR007026">
    <property type="entry name" value="CC_domain"/>
</dbReference>
<dbReference type="Gene3D" id="1.10.10.1940">
    <property type="match status" value="1"/>
</dbReference>
<proteinExistence type="predicted"/>
<evidence type="ECO:0000256" key="1">
    <source>
        <dbReference type="SAM" id="SignalP"/>
    </source>
</evidence>
<evidence type="ECO:0000313" key="5">
    <source>
        <dbReference type="Proteomes" id="UP000008068"/>
    </source>
</evidence>
<keyword evidence="5" id="KW-1185">Reference proteome</keyword>
<dbReference type="EMBL" id="GL379912">
    <property type="protein sequence ID" value="EGT34267.1"/>
    <property type="molecule type" value="Genomic_DNA"/>
</dbReference>
<dbReference type="AlphaFoldDB" id="G0NMZ8"/>
<keyword evidence="1" id="KW-0732">Signal</keyword>
<evidence type="ECO:0000259" key="2">
    <source>
        <dbReference type="Pfam" id="PF01549"/>
    </source>
</evidence>
<evidence type="ECO:0008006" key="6">
    <source>
        <dbReference type="Google" id="ProtNLM"/>
    </source>
</evidence>
<organism evidence="5">
    <name type="scientific">Caenorhabditis brenneri</name>
    <name type="common">Nematode worm</name>
    <dbReference type="NCBI Taxonomy" id="135651"/>
    <lineage>
        <taxon>Eukaryota</taxon>
        <taxon>Metazoa</taxon>
        <taxon>Ecdysozoa</taxon>
        <taxon>Nematoda</taxon>
        <taxon>Chromadorea</taxon>
        <taxon>Rhabditida</taxon>
        <taxon>Rhabditina</taxon>
        <taxon>Rhabditomorpha</taxon>
        <taxon>Rhabditoidea</taxon>
        <taxon>Rhabditidae</taxon>
        <taxon>Peloderinae</taxon>
        <taxon>Caenorhabditis</taxon>
    </lineage>
</organism>
<dbReference type="Pfam" id="PF04942">
    <property type="entry name" value="CC"/>
    <property type="match status" value="1"/>
</dbReference>
<feature type="domain" description="CC" evidence="3">
    <location>
        <begin position="22"/>
        <end position="49"/>
    </location>
</feature>